<proteinExistence type="predicted"/>
<dbReference type="Gene3D" id="2.120.10.10">
    <property type="match status" value="1"/>
</dbReference>
<organism evidence="2 3">
    <name type="scientific">Pseudooceanicola marinus</name>
    <dbReference type="NCBI Taxonomy" id="396013"/>
    <lineage>
        <taxon>Bacteria</taxon>
        <taxon>Pseudomonadati</taxon>
        <taxon>Pseudomonadota</taxon>
        <taxon>Alphaproteobacteria</taxon>
        <taxon>Rhodobacterales</taxon>
        <taxon>Paracoccaceae</taxon>
        <taxon>Pseudooceanicola</taxon>
    </lineage>
</organism>
<name>A0A1X6ZXX8_9RHOB</name>
<dbReference type="RefSeq" id="WP_085889309.1">
    <property type="nucleotide sequence ID" value="NZ_FWFN01000007.1"/>
</dbReference>
<dbReference type="Pfam" id="PF13088">
    <property type="entry name" value="BNR_2"/>
    <property type="match status" value="1"/>
</dbReference>
<evidence type="ECO:0000313" key="3">
    <source>
        <dbReference type="Proteomes" id="UP000193963"/>
    </source>
</evidence>
<reference evidence="2 3" key="1">
    <citation type="submission" date="2017-03" db="EMBL/GenBank/DDBJ databases">
        <authorList>
            <person name="Afonso C.L."/>
            <person name="Miller P.J."/>
            <person name="Scott M.A."/>
            <person name="Spackman E."/>
            <person name="Goraichik I."/>
            <person name="Dimitrov K.M."/>
            <person name="Suarez D.L."/>
            <person name="Swayne D.E."/>
        </authorList>
    </citation>
    <scope>NUCLEOTIDE SEQUENCE [LARGE SCALE GENOMIC DNA]</scope>
    <source>
        <strain evidence="2 3">CECT 7751</strain>
    </source>
</reference>
<protein>
    <recommendedName>
        <fullName evidence="1">Sialidase domain-containing protein</fullName>
    </recommendedName>
</protein>
<gene>
    <name evidence="2" type="ORF">PSM7751_03268</name>
</gene>
<dbReference type="AlphaFoldDB" id="A0A1X6ZXX8"/>
<dbReference type="PANTHER" id="PTHR43752">
    <property type="entry name" value="BNR/ASP-BOX REPEAT FAMILY PROTEIN"/>
    <property type="match status" value="1"/>
</dbReference>
<dbReference type="SUPFAM" id="SSF50939">
    <property type="entry name" value="Sialidases"/>
    <property type="match status" value="1"/>
</dbReference>
<dbReference type="CDD" id="cd15482">
    <property type="entry name" value="Sialidase_non-viral"/>
    <property type="match status" value="1"/>
</dbReference>
<dbReference type="InterPro" id="IPR011040">
    <property type="entry name" value="Sialidase"/>
</dbReference>
<sequence length="395" mass="42604">MTPEEIASRMDGALGARPDGQWAILPAETVQNHAAFLARLPDGSLACAWFGGTLEGKSDISAYACLLEEGADRWGPAARLTEDPDRSEQNPVIFAAPDGGLWLFNTAQPAGNQDESRVYLRPLRREGDRLASGAARDTGLPPGTFIRARPFVRDDGAWVLPLFRCNPRPGIRWTGAFDTAAIGISREGGQTWQVEEVPDSPGAVHMTPVSLGGDEMAAFYRRRQSDFVHRSESHDGGRSWSAPAPTDVPNNNSSIGVAALPDGVLAMVCNPTSAAQSGARRASLYDELEEQDDRPEAVEGCEPIWGVERAPLALCLSADGGRTFPVRYVVEDSEGTCLSNNSLDGKNKELSYPVILPRADGGLDIAYTLYRRAIRHVRLAPETVADLVQQLAGKE</sequence>
<dbReference type="EMBL" id="FWFN01000007">
    <property type="protein sequence ID" value="SLN64350.1"/>
    <property type="molecule type" value="Genomic_DNA"/>
</dbReference>
<evidence type="ECO:0000259" key="1">
    <source>
        <dbReference type="Pfam" id="PF13088"/>
    </source>
</evidence>
<dbReference type="InterPro" id="IPR036278">
    <property type="entry name" value="Sialidase_sf"/>
</dbReference>
<feature type="domain" description="Sialidase" evidence="1">
    <location>
        <begin position="43"/>
        <end position="365"/>
    </location>
</feature>
<evidence type="ECO:0000313" key="2">
    <source>
        <dbReference type="EMBL" id="SLN64350.1"/>
    </source>
</evidence>
<dbReference type="PANTHER" id="PTHR43752:SF2">
    <property type="entry name" value="BNR_ASP-BOX REPEAT FAMILY PROTEIN"/>
    <property type="match status" value="1"/>
</dbReference>
<keyword evidence="3" id="KW-1185">Reference proteome</keyword>
<accession>A0A1X6ZXX8</accession>
<dbReference type="OrthoDB" id="41724at2"/>
<dbReference type="Proteomes" id="UP000193963">
    <property type="component" value="Unassembled WGS sequence"/>
</dbReference>